<keyword evidence="2" id="KW-0812">Transmembrane</keyword>
<feature type="region of interest" description="Disordered" evidence="1">
    <location>
        <begin position="35"/>
        <end position="55"/>
    </location>
</feature>
<dbReference type="Pfam" id="PF18803">
    <property type="entry name" value="CxC2"/>
    <property type="match status" value="1"/>
</dbReference>
<protein>
    <recommendedName>
        <fullName evidence="3">CxC2-like cysteine cluster KDZ transposase-associated domain-containing protein</fullName>
    </recommendedName>
</protein>
<sequence>MGRRRKSDDADVHFEADIADYGADIGIDISSDGRRAHTQFSDVQPQKRPRSSAPGDLNDFYATWVPVDETLDEVDALADTVSSLDVHDEEEQSKRKRYASSVRGSNPACGPCGRPFDSSVRFFRCAQCGEYLQCEGCLRDGHELNPLHRIWVWTGEYWDDTQLCGSEEHPMRASTEAAKKAPAQPSGVGLVYQLGHHGFPCSHPGPQRTMVVIDCNGIFTIRFRYCNCRPWQATSNVDQLLDNAWYPASITDPATCVTFESLDQFRLLNVVGNISVHDYVGTLERLTDPLQLGGVPDRYKSFGYVSQQYIYLQRARRTGWAQMDAGLSVVSPGGMGLLCWPCPIPGKNTPLGWETVDPKYRFLYMLMVAMDANFRLKNRIRANERQDPSLGPGQSYFVKSEPYKDHIRNYVAEKDVSSCIAFAALLQKDTRATTGLRVSGVGGCVCARHGVVRPLGLGDLQKGERYSNMDYIMLSALAGIAVLLLVISYDIACQWKINLATRAKRIVETTPITTDLDKFEIQFALPVWHASAHEIACQVDNSLSYVRGVGRTDGEGIERAWAILNPVGFATKEMGEGARHDQIENKVDHMNFEKNIREGDTLSRKLIVAIAERNKQAAIVDWQADKLKPNPYLSTVKDAGTNEAAVLRELKEADAAEAAEGRTPTSTTHSTAPAFLKAGLQLEEAQRRIKAELKGQTLVSADRSSQIQELPFESLQAVFMPGVASLRHAAEQARDPDVPPAKAEDIKLWMPSELSQADRRTACRPGLAAMEARLREGQCVDALNDLRSRLHTQRYLIMWRNSNAVGQRTSTRSATLIGRVGDRIARVSTKYREARAAMIALKGEVHAPHFKELRAEDVSVTADEESDAASRKKLGRLGSTKKSRNEPSALSKKGLSWIWTAGGAPEREDNEALHESVRVEWSKARARRDRWMEEVELLREEMRRTMRMLRSIQAHWKHRIALREGASQELAGGVRAYALRQAAIHHRVGEAFHSGWSR</sequence>
<feature type="compositionally biased region" description="Basic residues" evidence="1">
    <location>
        <begin position="871"/>
        <end position="882"/>
    </location>
</feature>
<dbReference type="InterPro" id="IPR041457">
    <property type="entry name" value="CxC2_KDZ-assoc"/>
</dbReference>
<dbReference type="PANTHER" id="PTHR33096">
    <property type="entry name" value="CXC2 DOMAIN-CONTAINING PROTEIN"/>
    <property type="match status" value="1"/>
</dbReference>
<keyword evidence="2" id="KW-1133">Transmembrane helix</keyword>
<dbReference type="Pfam" id="PF18758">
    <property type="entry name" value="KDZ"/>
    <property type="match status" value="1"/>
</dbReference>
<comment type="caution">
    <text evidence="4">The sequence shown here is derived from an EMBL/GenBank/DDBJ whole genome shotgun (WGS) entry which is preliminary data.</text>
</comment>
<dbReference type="PANTHER" id="PTHR33096:SF1">
    <property type="entry name" value="CXC1-LIKE CYSTEINE CLUSTER ASSOCIATED WITH KDZ TRANSPOSASES DOMAIN-CONTAINING PROTEIN"/>
    <property type="match status" value="1"/>
</dbReference>
<keyword evidence="5" id="KW-1185">Reference proteome</keyword>
<evidence type="ECO:0000256" key="1">
    <source>
        <dbReference type="SAM" id="MobiDB-lite"/>
    </source>
</evidence>
<dbReference type="InterPro" id="IPR040521">
    <property type="entry name" value="KDZ"/>
</dbReference>
<dbReference type="AlphaFoldDB" id="A0AAD7FWV0"/>
<feature type="region of interest" description="Disordered" evidence="1">
    <location>
        <begin position="858"/>
        <end position="888"/>
    </location>
</feature>
<name>A0AAD7FWV0_9AGAR</name>
<evidence type="ECO:0000313" key="4">
    <source>
        <dbReference type="EMBL" id="KAJ7641674.1"/>
    </source>
</evidence>
<gene>
    <name evidence="4" type="ORF">FB45DRAFT_976323</name>
</gene>
<evidence type="ECO:0000313" key="5">
    <source>
        <dbReference type="Proteomes" id="UP001221142"/>
    </source>
</evidence>
<evidence type="ECO:0000256" key="2">
    <source>
        <dbReference type="SAM" id="Phobius"/>
    </source>
</evidence>
<reference evidence="4" key="1">
    <citation type="submission" date="2023-03" db="EMBL/GenBank/DDBJ databases">
        <title>Massive genome expansion in bonnet fungi (Mycena s.s.) driven by repeated elements and novel gene families across ecological guilds.</title>
        <authorList>
            <consortium name="Lawrence Berkeley National Laboratory"/>
            <person name="Harder C.B."/>
            <person name="Miyauchi S."/>
            <person name="Viragh M."/>
            <person name="Kuo A."/>
            <person name="Thoen E."/>
            <person name="Andreopoulos B."/>
            <person name="Lu D."/>
            <person name="Skrede I."/>
            <person name="Drula E."/>
            <person name="Henrissat B."/>
            <person name="Morin E."/>
            <person name="Kohler A."/>
            <person name="Barry K."/>
            <person name="LaButti K."/>
            <person name="Morin E."/>
            <person name="Salamov A."/>
            <person name="Lipzen A."/>
            <person name="Mereny Z."/>
            <person name="Hegedus B."/>
            <person name="Baldrian P."/>
            <person name="Stursova M."/>
            <person name="Weitz H."/>
            <person name="Taylor A."/>
            <person name="Grigoriev I.V."/>
            <person name="Nagy L.G."/>
            <person name="Martin F."/>
            <person name="Kauserud H."/>
        </authorList>
    </citation>
    <scope>NUCLEOTIDE SEQUENCE</scope>
    <source>
        <strain evidence="4">9284</strain>
    </source>
</reference>
<feature type="domain" description="CxC2-like cysteine cluster KDZ transposase-associated" evidence="3">
    <location>
        <begin position="188"/>
        <end position="289"/>
    </location>
</feature>
<organism evidence="4 5">
    <name type="scientific">Roridomyces roridus</name>
    <dbReference type="NCBI Taxonomy" id="1738132"/>
    <lineage>
        <taxon>Eukaryota</taxon>
        <taxon>Fungi</taxon>
        <taxon>Dikarya</taxon>
        <taxon>Basidiomycota</taxon>
        <taxon>Agaricomycotina</taxon>
        <taxon>Agaricomycetes</taxon>
        <taxon>Agaricomycetidae</taxon>
        <taxon>Agaricales</taxon>
        <taxon>Marasmiineae</taxon>
        <taxon>Mycenaceae</taxon>
        <taxon>Roridomyces</taxon>
    </lineage>
</organism>
<feature type="transmembrane region" description="Helical" evidence="2">
    <location>
        <begin position="471"/>
        <end position="489"/>
    </location>
</feature>
<proteinExistence type="predicted"/>
<accession>A0AAD7FWV0</accession>
<evidence type="ECO:0000259" key="3">
    <source>
        <dbReference type="Pfam" id="PF18803"/>
    </source>
</evidence>
<keyword evidence="2" id="KW-0472">Membrane</keyword>
<dbReference type="EMBL" id="JARKIF010000004">
    <property type="protein sequence ID" value="KAJ7641674.1"/>
    <property type="molecule type" value="Genomic_DNA"/>
</dbReference>
<dbReference type="Proteomes" id="UP001221142">
    <property type="component" value="Unassembled WGS sequence"/>
</dbReference>